<dbReference type="Pfam" id="PF06945">
    <property type="entry name" value="DUF1289"/>
    <property type="match status" value="1"/>
</dbReference>
<evidence type="ECO:0000313" key="1">
    <source>
        <dbReference type="EMBL" id="SDE31679.1"/>
    </source>
</evidence>
<dbReference type="STRING" id="282683.SAMN04488105_102440"/>
<proteinExistence type="predicted"/>
<dbReference type="PANTHER" id="PTHR35175:SF2">
    <property type="entry name" value="DUF1289 DOMAIN-CONTAINING PROTEIN"/>
    <property type="match status" value="1"/>
</dbReference>
<dbReference type="OrthoDB" id="9811423at2"/>
<name>A0A1G7BXD2_9RHOB</name>
<accession>A0A1G7BXD2</accession>
<evidence type="ECO:0000313" key="2">
    <source>
        <dbReference type="Proteomes" id="UP000198994"/>
    </source>
</evidence>
<dbReference type="EMBL" id="FNAV01000002">
    <property type="protein sequence ID" value="SDE31679.1"/>
    <property type="molecule type" value="Genomic_DNA"/>
</dbReference>
<keyword evidence="2" id="KW-1185">Reference proteome</keyword>
<organism evidence="1 2">
    <name type="scientific">Salipiger thiooxidans</name>
    <dbReference type="NCBI Taxonomy" id="282683"/>
    <lineage>
        <taxon>Bacteria</taxon>
        <taxon>Pseudomonadati</taxon>
        <taxon>Pseudomonadota</taxon>
        <taxon>Alphaproteobacteria</taxon>
        <taxon>Rhodobacterales</taxon>
        <taxon>Roseobacteraceae</taxon>
        <taxon>Salipiger</taxon>
    </lineage>
</organism>
<dbReference type="AlphaFoldDB" id="A0A1G7BXD2"/>
<gene>
    <name evidence="1" type="ORF">SAMN04488105_102440</name>
</gene>
<sequence length="62" mass="6764">MSQAPGAIESPCTGVCTIAPAARICRGCLRSIDEITQWARLTPQARREIMRDLPARAPLLDD</sequence>
<dbReference type="Proteomes" id="UP000198994">
    <property type="component" value="Unassembled WGS sequence"/>
</dbReference>
<dbReference type="PANTHER" id="PTHR35175">
    <property type="entry name" value="DUF1289 DOMAIN-CONTAINING PROTEIN"/>
    <property type="match status" value="1"/>
</dbReference>
<evidence type="ECO:0008006" key="3">
    <source>
        <dbReference type="Google" id="ProtNLM"/>
    </source>
</evidence>
<protein>
    <recommendedName>
        <fullName evidence="3">DUF1289 domain-containing protein</fullName>
    </recommendedName>
</protein>
<reference evidence="2" key="1">
    <citation type="submission" date="2016-10" db="EMBL/GenBank/DDBJ databases">
        <authorList>
            <person name="Varghese N."/>
            <person name="Submissions S."/>
        </authorList>
    </citation>
    <scope>NUCLEOTIDE SEQUENCE [LARGE SCALE GENOMIC DNA]</scope>
    <source>
        <strain evidence="2">DSM 10146</strain>
    </source>
</reference>
<dbReference type="RefSeq" id="WP_008885464.1">
    <property type="nucleotide sequence ID" value="NZ_FNAV01000002.1"/>
</dbReference>
<dbReference type="InterPro" id="IPR010710">
    <property type="entry name" value="DUF1289"/>
</dbReference>